<dbReference type="AlphaFoldDB" id="A0A1J4U205"/>
<evidence type="ECO:0000313" key="3">
    <source>
        <dbReference type="Proteomes" id="UP000182465"/>
    </source>
</evidence>
<gene>
    <name evidence="2" type="ORF">AUJ29_01520</name>
</gene>
<dbReference type="PROSITE" id="PS00409">
    <property type="entry name" value="PROKAR_NTER_METHYL"/>
    <property type="match status" value="1"/>
</dbReference>
<name>A0A1J4U205_9BACT</name>
<evidence type="ECO:0008006" key="4">
    <source>
        <dbReference type="Google" id="ProtNLM"/>
    </source>
</evidence>
<keyword evidence="1" id="KW-1133">Transmembrane helix</keyword>
<sequence length="180" mass="20315">MRKRFFNQQGMTLVETTVALGILMVGIMASLVLMLSTFNFAERNEQEIIVVNLAREGVEAVRALRNNQAIDLFDGSYDNKNYIIDVDENFNLDNELFGITSIEDCADCALMLINGRYLHGGGGAGTNFKRMITIENVSSSEKKILSRISWTHKGETHSFLLEANLTNWTNELENIKLFNQ</sequence>
<feature type="transmembrane region" description="Helical" evidence="1">
    <location>
        <begin position="12"/>
        <end position="35"/>
    </location>
</feature>
<comment type="caution">
    <text evidence="2">The sequence shown here is derived from an EMBL/GenBank/DDBJ whole genome shotgun (WGS) entry which is preliminary data.</text>
</comment>
<evidence type="ECO:0000256" key="1">
    <source>
        <dbReference type="SAM" id="Phobius"/>
    </source>
</evidence>
<organism evidence="2 3">
    <name type="scientific">Candidatus Kuenenbacteria bacterium CG1_02_38_13</name>
    <dbReference type="NCBI Taxonomy" id="1805235"/>
    <lineage>
        <taxon>Bacteria</taxon>
        <taxon>Candidatus Kueneniibacteriota</taxon>
    </lineage>
</organism>
<keyword evidence="1" id="KW-0472">Membrane</keyword>
<dbReference type="InterPro" id="IPR012902">
    <property type="entry name" value="N_methyl_site"/>
</dbReference>
<reference evidence="2 3" key="1">
    <citation type="journal article" date="2016" name="Environ. Microbiol.">
        <title>Genomic resolution of a cold subsurface aquifer community provides metabolic insights for novel microbes adapted to high CO concentrations.</title>
        <authorList>
            <person name="Probst A.J."/>
            <person name="Castelle C.J."/>
            <person name="Singh A."/>
            <person name="Brown C.T."/>
            <person name="Anantharaman K."/>
            <person name="Sharon I."/>
            <person name="Hug L.A."/>
            <person name="Burstein D."/>
            <person name="Emerson J.B."/>
            <person name="Thomas B.C."/>
            <person name="Banfield J.F."/>
        </authorList>
    </citation>
    <scope>NUCLEOTIDE SEQUENCE [LARGE SCALE GENOMIC DNA]</scope>
    <source>
        <strain evidence="2">CG1_02_38_13</strain>
    </source>
</reference>
<evidence type="ECO:0000313" key="2">
    <source>
        <dbReference type="EMBL" id="OIO17307.1"/>
    </source>
</evidence>
<keyword evidence="1" id="KW-0812">Transmembrane</keyword>
<protein>
    <recommendedName>
        <fullName evidence="4">Prepilin-type N-terminal cleavage/methylation domain-containing protein</fullName>
    </recommendedName>
</protein>
<dbReference type="EMBL" id="MNVB01000034">
    <property type="protein sequence ID" value="OIO17307.1"/>
    <property type="molecule type" value="Genomic_DNA"/>
</dbReference>
<dbReference type="Proteomes" id="UP000182465">
    <property type="component" value="Unassembled WGS sequence"/>
</dbReference>
<accession>A0A1J4U205</accession>
<proteinExistence type="predicted"/>